<name>A0AAD7HG43_9AGAR</name>
<protein>
    <submittedName>
        <fullName evidence="2">Uncharacterized protein</fullName>
    </submittedName>
</protein>
<keyword evidence="3" id="KW-1185">Reference proteome</keyword>
<evidence type="ECO:0000313" key="3">
    <source>
        <dbReference type="Proteomes" id="UP001215598"/>
    </source>
</evidence>
<sequence>MWHSHEQAAHRPAITEDKTQHLNLSQRIRQQSEILRTLDEEEYLPGDLLPIRQTQTTIWPKCDREAQQSNTFLFMRYRNELALVLTFSLLQMLDNKLDEDTRWPSAQAWAHVLAMICDTFGPNTAYNGEVSDLAAILYRFESLNDASWQLCPKLGATSIYRLAGGSLVLLLTCLFSALPPTIPAPPALRTPPSLHTPPPTTPRTHSPPLPLQGSSRSYRTHKWACTETEPALDMCSPQPPIPFAPRHLWLPPTSQCTTRPQCAPALRHDLSPEDHALATVFSSPARPDLDDLVQQASTARFSSPSQLDLVSGLGNDNVWSWDIHYTWADELDCWSEEESLGDTGLKSSLEEEQIKINATNEEEDINNEPDDQLILLVFREM</sequence>
<dbReference type="AlphaFoldDB" id="A0AAD7HG43"/>
<gene>
    <name evidence="2" type="ORF">B0H16DRAFT_1474981</name>
</gene>
<feature type="compositionally biased region" description="Pro residues" evidence="1">
    <location>
        <begin position="186"/>
        <end position="210"/>
    </location>
</feature>
<reference evidence="2" key="1">
    <citation type="submission" date="2023-03" db="EMBL/GenBank/DDBJ databases">
        <title>Massive genome expansion in bonnet fungi (Mycena s.s.) driven by repeated elements and novel gene families across ecological guilds.</title>
        <authorList>
            <consortium name="Lawrence Berkeley National Laboratory"/>
            <person name="Harder C.B."/>
            <person name="Miyauchi S."/>
            <person name="Viragh M."/>
            <person name="Kuo A."/>
            <person name="Thoen E."/>
            <person name="Andreopoulos B."/>
            <person name="Lu D."/>
            <person name="Skrede I."/>
            <person name="Drula E."/>
            <person name="Henrissat B."/>
            <person name="Morin E."/>
            <person name="Kohler A."/>
            <person name="Barry K."/>
            <person name="LaButti K."/>
            <person name="Morin E."/>
            <person name="Salamov A."/>
            <person name="Lipzen A."/>
            <person name="Mereny Z."/>
            <person name="Hegedus B."/>
            <person name="Baldrian P."/>
            <person name="Stursova M."/>
            <person name="Weitz H."/>
            <person name="Taylor A."/>
            <person name="Grigoriev I.V."/>
            <person name="Nagy L.G."/>
            <person name="Martin F."/>
            <person name="Kauserud H."/>
        </authorList>
    </citation>
    <scope>NUCLEOTIDE SEQUENCE</scope>
    <source>
        <strain evidence="2">CBHHK182m</strain>
    </source>
</reference>
<dbReference type="EMBL" id="JARKIB010000253">
    <property type="protein sequence ID" value="KAJ7719401.1"/>
    <property type="molecule type" value="Genomic_DNA"/>
</dbReference>
<feature type="region of interest" description="Disordered" evidence="1">
    <location>
        <begin position="186"/>
        <end position="216"/>
    </location>
</feature>
<organism evidence="2 3">
    <name type="scientific">Mycena metata</name>
    <dbReference type="NCBI Taxonomy" id="1033252"/>
    <lineage>
        <taxon>Eukaryota</taxon>
        <taxon>Fungi</taxon>
        <taxon>Dikarya</taxon>
        <taxon>Basidiomycota</taxon>
        <taxon>Agaricomycotina</taxon>
        <taxon>Agaricomycetes</taxon>
        <taxon>Agaricomycetidae</taxon>
        <taxon>Agaricales</taxon>
        <taxon>Marasmiineae</taxon>
        <taxon>Mycenaceae</taxon>
        <taxon>Mycena</taxon>
    </lineage>
</organism>
<evidence type="ECO:0000313" key="2">
    <source>
        <dbReference type="EMBL" id="KAJ7719401.1"/>
    </source>
</evidence>
<dbReference type="Proteomes" id="UP001215598">
    <property type="component" value="Unassembled WGS sequence"/>
</dbReference>
<proteinExistence type="predicted"/>
<comment type="caution">
    <text evidence="2">The sequence shown here is derived from an EMBL/GenBank/DDBJ whole genome shotgun (WGS) entry which is preliminary data.</text>
</comment>
<evidence type="ECO:0000256" key="1">
    <source>
        <dbReference type="SAM" id="MobiDB-lite"/>
    </source>
</evidence>
<accession>A0AAD7HG43</accession>